<dbReference type="Proteomes" id="UP000053319">
    <property type="component" value="Unassembled WGS sequence"/>
</dbReference>
<dbReference type="HOGENOM" id="CLU_384023_0_0_1"/>
<dbReference type="GeneID" id="18840318"/>
<evidence type="ECO:0008006" key="4">
    <source>
        <dbReference type="Google" id="ProtNLM"/>
    </source>
</evidence>
<dbReference type="EMBL" id="JH719691">
    <property type="protein sequence ID" value="EJF55404.1"/>
    <property type="molecule type" value="Genomic_DNA"/>
</dbReference>
<dbReference type="KEGG" id="dsq:DICSQDRAFT_175958"/>
<dbReference type="RefSeq" id="XP_007371857.1">
    <property type="nucleotide sequence ID" value="XM_007371795.1"/>
</dbReference>
<name>R7SGX0_DICSQ</name>
<dbReference type="OMA" id="LRFHTMA"/>
<evidence type="ECO:0000256" key="1">
    <source>
        <dbReference type="SAM" id="MobiDB-lite"/>
    </source>
</evidence>
<evidence type="ECO:0000313" key="3">
    <source>
        <dbReference type="Proteomes" id="UP000053319"/>
    </source>
</evidence>
<feature type="region of interest" description="Disordered" evidence="1">
    <location>
        <begin position="415"/>
        <end position="505"/>
    </location>
</feature>
<feature type="compositionally biased region" description="Polar residues" evidence="1">
    <location>
        <begin position="77"/>
        <end position="99"/>
    </location>
</feature>
<feature type="compositionally biased region" description="Acidic residues" evidence="1">
    <location>
        <begin position="572"/>
        <end position="585"/>
    </location>
</feature>
<feature type="compositionally biased region" description="Low complexity" evidence="1">
    <location>
        <begin position="551"/>
        <end position="562"/>
    </location>
</feature>
<feature type="compositionally biased region" description="Low complexity" evidence="1">
    <location>
        <begin position="493"/>
        <end position="505"/>
    </location>
</feature>
<evidence type="ECO:0000313" key="2">
    <source>
        <dbReference type="EMBL" id="EJF55404.1"/>
    </source>
</evidence>
<proteinExistence type="predicted"/>
<feature type="compositionally biased region" description="Polar residues" evidence="1">
    <location>
        <begin position="58"/>
        <end position="68"/>
    </location>
</feature>
<feature type="compositionally biased region" description="Low complexity" evidence="1">
    <location>
        <begin position="425"/>
        <end position="441"/>
    </location>
</feature>
<sequence>MGLGLIQDGKTVQPNSNPAPEFHQRLEAALARTRDQREQNAGIAGQSNRVASRPGSRESPTTLASRTPPSYPPGYGPQTTRSSAPNPPNQQSAATVRVTNVAAQPERRWSVHFGQDNAHRAPTRSSPLAAYPPYVALGVSAPPTHVHSNMGSISGHRNRPSAPQVHPAASAAPYVGATSTIGGYQLPLMGTPSQVAASPDHTNLRDSLGISMILSIFDKCLGEDPDEPLPPYLKQIKLKAPDPFDGKDDNDAFNVWLENLLSYLDTLRLRGPDLDIQRISFTRQCLTGEAAVWYQQTVTSLIRPVGRPMSHLESIIGLYRRFILTDQFAVAAREFASVRFEPHNGGVSRLYDRLVYYAERMFQPPTQQDIKERFVAALPASIERELTISRGLHIRRDDFVTFVSAAREIEEAMASFRSRRGHDGSQQQTSTSTPPRHSSTSKGKYRADRPPSQQAPQPRPGGSGQRPERKGQPFHKDGRPHRQEVPRQGQSKSTPPNIGSSGGNNPNVKCFKCGRQGHISTDPKCPQYGKPGRMYAQRIVNADDLDGEADGLSQQILQQQSGPEDMPGEVQGDVDDDDEPDWDDDEGRRDEFYVMRAEPVFATPDEEKEAVPSSIEYDAKRILQSFQLEATTTPTKSLKNAWLYDSRIRRLKDPKDQPVHDPEAQQPICIETMINGVPAYTLIDTGCTMVAMSPGQAFISKVDRIDLQEQMSLQLGTKGSRTRINHGA</sequence>
<reference evidence="2 3" key="1">
    <citation type="journal article" date="2012" name="Science">
        <title>The Paleozoic origin of enzymatic lignin decomposition reconstructed from 31 fungal genomes.</title>
        <authorList>
            <person name="Floudas D."/>
            <person name="Binder M."/>
            <person name="Riley R."/>
            <person name="Barry K."/>
            <person name="Blanchette R.A."/>
            <person name="Henrissat B."/>
            <person name="Martinez A.T."/>
            <person name="Otillar R."/>
            <person name="Spatafora J.W."/>
            <person name="Yadav J.S."/>
            <person name="Aerts A."/>
            <person name="Benoit I."/>
            <person name="Boyd A."/>
            <person name="Carlson A."/>
            <person name="Copeland A."/>
            <person name="Coutinho P.M."/>
            <person name="de Vries R.P."/>
            <person name="Ferreira P."/>
            <person name="Findley K."/>
            <person name="Foster B."/>
            <person name="Gaskell J."/>
            <person name="Glotzer D."/>
            <person name="Gorecki P."/>
            <person name="Heitman J."/>
            <person name="Hesse C."/>
            <person name="Hori C."/>
            <person name="Igarashi K."/>
            <person name="Jurgens J.A."/>
            <person name="Kallen N."/>
            <person name="Kersten P."/>
            <person name="Kohler A."/>
            <person name="Kuees U."/>
            <person name="Kumar T.K.A."/>
            <person name="Kuo A."/>
            <person name="LaButti K."/>
            <person name="Larrondo L.F."/>
            <person name="Lindquist E."/>
            <person name="Ling A."/>
            <person name="Lombard V."/>
            <person name="Lucas S."/>
            <person name="Lundell T."/>
            <person name="Martin R."/>
            <person name="McLaughlin D.J."/>
            <person name="Morgenstern I."/>
            <person name="Morin E."/>
            <person name="Murat C."/>
            <person name="Nagy L.G."/>
            <person name="Nolan M."/>
            <person name="Ohm R.A."/>
            <person name="Patyshakuliyeva A."/>
            <person name="Rokas A."/>
            <person name="Ruiz-Duenas F.J."/>
            <person name="Sabat G."/>
            <person name="Salamov A."/>
            <person name="Samejima M."/>
            <person name="Schmutz J."/>
            <person name="Slot J.C."/>
            <person name="St John F."/>
            <person name="Stenlid J."/>
            <person name="Sun H."/>
            <person name="Sun S."/>
            <person name="Syed K."/>
            <person name="Tsang A."/>
            <person name="Wiebenga A."/>
            <person name="Young D."/>
            <person name="Pisabarro A."/>
            <person name="Eastwood D.C."/>
            <person name="Martin F."/>
            <person name="Cullen D."/>
            <person name="Grigoriev I.V."/>
            <person name="Hibbett D.S."/>
        </authorList>
    </citation>
    <scope>NUCLEOTIDE SEQUENCE [LARGE SCALE GENOMIC DNA]</scope>
    <source>
        <strain evidence="2 3">LYAD-421 SS1</strain>
    </source>
</reference>
<feature type="compositionally biased region" description="Basic and acidic residues" evidence="1">
    <location>
        <begin position="22"/>
        <end position="38"/>
    </location>
</feature>
<feature type="region of interest" description="Disordered" evidence="1">
    <location>
        <begin position="1"/>
        <end position="99"/>
    </location>
</feature>
<dbReference type="AlphaFoldDB" id="R7SGX0"/>
<feature type="compositionally biased region" description="Basic and acidic residues" evidence="1">
    <location>
        <begin position="466"/>
        <end position="485"/>
    </location>
</feature>
<dbReference type="OrthoDB" id="2757374at2759"/>
<protein>
    <recommendedName>
        <fullName evidence="4">CCHC-type domain-containing protein</fullName>
    </recommendedName>
</protein>
<gene>
    <name evidence="2" type="ORF">DICSQDRAFT_175958</name>
</gene>
<feature type="region of interest" description="Disordered" evidence="1">
    <location>
        <begin position="540"/>
        <end position="587"/>
    </location>
</feature>
<accession>R7SGX0</accession>
<organism evidence="2 3">
    <name type="scientific">Dichomitus squalens (strain LYAD-421)</name>
    <name type="common">Western red white-rot fungus</name>
    <dbReference type="NCBI Taxonomy" id="732165"/>
    <lineage>
        <taxon>Eukaryota</taxon>
        <taxon>Fungi</taxon>
        <taxon>Dikarya</taxon>
        <taxon>Basidiomycota</taxon>
        <taxon>Agaricomycotina</taxon>
        <taxon>Agaricomycetes</taxon>
        <taxon>Polyporales</taxon>
        <taxon>Polyporaceae</taxon>
        <taxon>Dichomitus</taxon>
    </lineage>
</organism>